<dbReference type="GO" id="GO:0004668">
    <property type="term" value="F:protein-arginine deiminase activity"/>
    <property type="evidence" value="ECO:0007669"/>
    <property type="project" value="InterPro"/>
</dbReference>
<protein>
    <recommendedName>
        <fullName evidence="1">Protein-arginine deiminase C-terminal domain-containing protein</fullName>
    </recommendedName>
</protein>
<dbReference type="InterPro" id="IPR004303">
    <property type="entry name" value="PAD"/>
</dbReference>
<evidence type="ECO:0000259" key="1">
    <source>
        <dbReference type="Pfam" id="PF03068"/>
    </source>
</evidence>
<proteinExistence type="predicted"/>
<organism evidence="2 3">
    <name type="scientific">Bacillus cereus</name>
    <dbReference type="NCBI Taxonomy" id="1396"/>
    <lineage>
        <taxon>Bacteria</taxon>
        <taxon>Bacillati</taxon>
        <taxon>Bacillota</taxon>
        <taxon>Bacilli</taxon>
        <taxon>Bacillales</taxon>
        <taxon>Bacillaceae</taxon>
        <taxon>Bacillus</taxon>
        <taxon>Bacillus cereus group</taxon>
    </lineage>
</organism>
<sequence length="80" mass="9447">MVNHLVIAETSLIPKPYGPQINGECVFEKYIRDALPTRNAIFIDDCYSYHKNLGEVHCGTNVKRKSFNNMHWWEYDPFNR</sequence>
<evidence type="ECO:0000313" key="2">
    <source>
        <dbReference type="EMBL" id="PFF41495.1"/>
    </source>
</evidence>
<dbReference type="SUPFAM" id="SSF55909">
    <property type="entry name" value="Pentein"/>
    <property type="match status" value="1"/>
</dbReference>
<dbReference type="Gene3D" id="3.75.10.10">
    <property type="entry name" value="L-arginine/glycine Amidinotransferase, Chain A"/>
    <property type="match status" value="1"/>
</dbReference>
<reference evidence="2 3" key="1">
    <citation type="submission" date="2017-09" db="EMBL/GenBank/DDBJ databases">
        <title>Large-scale bioinformatics analysis of Bacillus genomes uncovers conserved roles of natural products in bacterial physiology.</title>
        <authorList>
            <consortium name="Agbiome Team Llc"/>
            <person name="Bleich R.M."/>
            <person name="Kirk G.J."/>
            <person name="Santa Maria K.C."/>
            <person name="Allen S.E."/>
            <person name="Farag S."/>
            <person name="Shank E.A."/>
            <person name="Bowers A."/>
        </authorList>
    </citation>
    <scope>NUCLEOTIDE SEQUENCE [LARGE SCALE GENOMIC DNA]</scope>
    <source>
        <strain evidence="2 3">AFS020204</strain>
    </source>
</reference>
<dbReference type="GO" id="GO:0005737">
    <property type="term" value="C:cytoplasm"/>
    <property type="evidence" value="ECO:0007669"/>
    <property type="project" value="InterPro"/>
</dbReference>
<dbReference type="EMBL" id="NTSO01000031">
    <property type="protein sequence ID" value="PFF41495.1"/>
    <property type="molecule type" value="Genomic_DNA"/>
</dbReference>
<feature type="domain" description="Protein-arginine deiminase C-terminal" evidence="1">
    <location>
        <begin position="1"/>
        <end position="74"/>
    </location>
</feature>
<dbReference type="InterPro" id="IPR013530">
    <property type="entry name" value="PAD_C"/>
</dbReference>
<name>A0A9X6ZC80_BACCE</name>
<comment type="caution">
    <text evidence="2">The sequence shown here is derived from an EMBL/GenBank/DDBJ whole genome shotgun (WGS) entry which is preliminary data.</text>
</comment>
<dbReference type="Pfam" id="PF03068">
    <property type="entry name" value="PAD"/>
    <property type="match status" value="1"/>
</dbReference>
<gene>
    <name evidence="2" type="ORF">CN357_31785</name>
</gene>
<dbReference type="PANTHER" id="PTHR10837:SF8">
    <property type="entry name" value="PROTEIN-ARGININE DEIMINASE"/>
    <property type="match status" value="1"/>
</dbReference>
<dbReference type="GO" id="GO:0005509">
    <property type="term" value="F:calcium ion binding"/>
    <property type="evidence" value="ECO:0007669"/>
    <property type="project" value="InterPro"/>
</dbReference>
<dbReference type="AlphaFoldDB" id="A0A9X6ZC80"/>
<accession>A0A9X6ZC80</accession>
<evidence type="ECO:0000313" key="3">
    <source>
        <dbReference type="Proteomes" id="UP000220210"/>
    </source>
</evidence>
<dbReference type="Proteomes" id="UP000220210">
    <property type="component" value="Unassembled WGS sequence"/>
</dbReference>
<dbReference type="PANTHER" id="PTHR10837">
    <property type="entry name" value="PEPTIDYLARGININE DEIMINASE"/>
    <property type="match status" value="1"/>
</dbReference>